<reference evidence="4 5" key="1">
    <citation type="submission" date="2019-07" db="EMBL/GenBank/DDBJ databases">
        <title>Annotation for the trematode Paragonimus westermani.</title>
        <authorList>
            <person name="Choi Y.-J."/>
        </authorList>
    </citation>
    <scope>NUCLEOTIDE SEQUENCE [LARGE SCALE GENOMIC DNA]</scope>
    <source>
        <strain evidence="4">180907_Pwestermani</strain>
    </source>
</reference>
<dbReference type="InterPro" id="IPR029055">
    <property type="entry name" value="Ntn_hydrolases_N"/>
</dbReference>
<accession>A0A8T0DI97</accession>
<dbReference type="GO" id="GO:0004298">
    <property type="term" value="F:threonine-type endopeptidase activity"/>
    <property type="evidence" value="ECO:0007669"/>
    <property type="project" value="InterPro"/>
</dbReference>
<proteinExistence type="inferred from homology"/>
<feature type="active site" description="Nucleophile" evidence="2">
    <location>
        <position position="192"/>
    </location>
</feature>
<dbReference type="AlphaFoldDB" id="A0A8T0DI97"/>
<evidence type="ECO:0000256" key="3">
    <source>
        <dbReference type="PIRSR" id="PIRSR600246-3"/>
    </source>
</evidence>
<gene>
    <name evidence="4" type="ORF">P879_03123</name>
</gene>
<dbReference type="PANTHER" id="PTHR10188:SF8">
    <property type="entry name" value="THREONINE ASPARTASE 1"/>
    <property type="match status" value="1"/>
</dbReference>
<keyword evidence="5" id="KW-1185">Reference proteome</keyword>
<dbReference type="Gene3D" id="3.60.20.30">
    <property type="entry name" value="(Glycosyl)asparaginase"/>
    <property type="match status" value="1"/>
</dbReference>
<protein>
    <recommendedName>
        <fullName evidence="6">Taspase, threonine aspartase, 1</fullName>
    </recommendedName>
</protein>
<dbReference type="InterPro" id="IPR000246">
    <property type="entry name" value="Peptidase_T2"/>
</dbReference>
<comment type="similarity">
    <text evidence="1">Belongs to the Ntn-hydrolase family.</text>
</comment>
<comment type="caution">
    <text evidence="4">The sequence shown here is derived from an EMBL/GenBank/DDBJ whole genome shotgun (WGS) entry which is preliminary data.</text>
</comment>
<sequence>MRRKPCIVVHAGAGYHSKSKEHLYNSLCFEACRYAMATLSNNGSAVDGAAAAVSYLEDSALTNSGYGSCLTQNGRVECDSGIMCGKSLRFAAVGAVSAVRNPILVAKLLLQEQLNCPKTKLGRVHPALLCGNGAVEWLASKSPSLAQPFNLVSEKAYSDWLKYRSWLDKVEARVIDTRETPHKRARTITMDTVGAVCVDLHGSVASAVSSGGIALKQEGRIGQASVYGCGCWAEENDFGKVAVVTSGTGEQLIRTQLAQRSSEKLLSSQNSTTPDILKSVLIEGFLESRFLTTDDHRYAGLAGLLCTDASLVEIFFGHTTKSMSIGYFVDGAMDLPKTFVSRKSNGTPLCISAFSHRL</sequence>
<evidence type="ECO:0000256" key="1">
    <source>
        <dbReference type="ARBA" id="ARBA00010872"/>
    </source>
</evidence>
<dbReference type="Proteomes" id="UP000699462">
    <property type="component" value="Unassembled WGS sequence"/>
</dbReference>
<dbReference type="OrthoDB" id="77601at2759"/>
<evidence type="ECO:0008006" key="6">
    <source>
        <dbReference type="Google" id="ProtNLM"/>
    </source>
</evidence>
<dbReference type="Pfam" id="PF01112">
    <property type="entry name" value="Asparaginase_2"/>
    <property type="match status" value="1"/>
</dbReference>
<dbReference type="PANTHER" id="PTHR10188">
    <property type="entry name" value="L-ASPARAGINASE"/>
    <property type="match status" value="1"/>
</dbReference>
<dbReference type="GO" id="GO:0051604">
    <property type="term" value="P:protein maturation"/>
    <property type="evidence" value="ECO:0007669"/>
    <property type="project" value="TreeGrafter"/>
</dbReference>
<dbReference type="GO" id="GO:0005737">
    <property type="term" value="C:cytoplasm"/>
    <property type="evidence" value="ECO:0007669"/>
    <property type="project" value="TreeGrafter"/>
</dbReference>
<evidence type="ECO:0000256" key="2">
    <source>
        <dbReference type="PIRSR" id="PIRSR600246-1"/>
    </source>
</evidence>
<dbReference type="EMBL" id="JTDF01003673">
    <property type="protein sequence ID" value="KAF8567599.1"/>
    <property type="molecule type" value="Genomic_DNA"/>
</dbReference>
<name>A0A8T0DI97_9TREM</name>
<organism evidence="4 5">
    <name type="scientific">Paragonimus westermani</name>
    <dbReference type="NCBI Taxonomy" id="34504"/>
    <lineage>
        <taxon>Eukaryota</taxon>
        <taxon>Metazoa</taxon>
        <taxon>Spiralia</taxon>
        <taxon>Lophotrochozoa</taxon>
        <taxon>Platyhelminthes</taxon>
        <taxon>Trematoda</taxon>
        <taxon>Digenea</taxon>
        <taxon>Plagiorchiida</taxon>
        <taxon>Troglotremata</taxon>
        <taxon>Troglotrematidae</taxon>
        <taxon>Paragonimus</taxon>
    </lineage>
</organism>
<dbReference type="SUPFAM" id="SSF56235">
    <property type="entry name" value="N-terminal nucleophile aminohydrolases (Ntn hydrolases)"/>
    <property type="match status" value="1"/>
</dbReference>
<feature type="site" description="Cleavage; by autolysis" evidence="3">
    <location>
        <begin position="191"/>
        <end position="192"/>
    </location>
</feature>
<dbReference type="InterPro" id="IPR037464">
    <property type="entry name" value="Taspase1"/>
</dbReference>
<evidence type="ECO:0000313" key="4">
    <source>
        <dbReference type="EMBL" id="KAF8567599.1"/>
    </source>
</evidence>
<evidence type="ECO:0000313" key="5">
    <source>
        <dbReference type="Proteomes" id="UP000699462"/>
    </source>
</evidence>
<dbReference type="CDD" id="cd04514">
    <property type="entry name" value="Taspase1_like"/>
    <property type="match status" value="1"/>
</dbReference>